<organism evidence="1 2">
    <name type="scientific">Dolichospermum circinale CS-537/01</name>
    <dbReference type="NCBI Taxonomy" id="3021739"/>
    <lineage>
        <taxon>Bacteria</taxon>
        <taxon>Bacillati</taxon>
        <taxon>Cyanobacteriota</taxon>
        <taxon>Cyanophyceae</taxon>
        <taxon>Nostocales</taxon>
        <taxon>Aphanizomenonaceae</taxon>
        <taxon>Dolichospermum</taxon>
        <taxon>Dolichospermum circinale</taxon>
    </lineage>
</organism>
<gene>
    <name evidence="1" type="ORF">PN492_19090</name>
</gene>
<comment type="caution">
    <text evidence="1">The sequence shown here is derived from an EMBL/GenBank/DDBJ whole genome shotgun (WGS) entry which is preliminary data.</text>
</comment>
<dbReference type="RefSeq" id="WP_155963808.1">
    <property type="nucleotide sequence ID" value="NZ_JAQMTU010000123.1"/>
</dbReference>
<proteinExistence type="predicted"/>
<evidence type="ECO:0000313" key="2">
    <source>
        <dbReference type="Proteomes" id="UP001212123"/>
    </source>
</evidence>
<name>A0ABT5A9J0_9CYAN</name>
<reference evidence="1 2" key="1">
    <citation type="submission" date="2023-01" db="EMBL/GenBank/DDBJ databases">
        <title>Genomes from the Australian National Cyanobacteria Reference Collection.</title>
        <authorList>
            <person name="Willis A."/>
            <person name="Lee E.M.F."/>
        </authorList>
    </citation>
    <scope>NUCLEOTIDE SEQUENCE [LARGE SCALE GENOMIC DNA]</scope>
    <source>
        <strain evidence="1 2">CS-537/01</strain>
    </source>
</reference>
<accession>A0ABT5A9J0</accession>
<protein>
    <submittedName>
        <fullName evidence="1">Uncharacterized protein</fullName>
    </submittedName>
</protein>
<evidence type="ECO:0000313" key="1">
    <source>
        <dbReference type="EMBL" id="MDB9488628.1"/>
    </source>
</evidence>
<dbReference type="EMBL" id="JAQMTU010000123">
    <property type="protein sequence ID" value="MDB9488628.1"/>
    <property type="molecule type" value="Genomic_DNA"/>
</dbReference>
<keyword evidence="2" id="KW-1185">Reference proteome</keyword>
<dbReference type="Proteomes" id="UP001212123">
    <property type="component" value="Unassembled WGS sequence"/>
</dbReference>
<sequence length="55" mass="6177">MQEKELKWVKTLALKLNKIYKKAQEQETAPEKISATAAIKKPTCAGFQWKVSKGG</sequence>